<dbReference type="STRING" id="591205.SAMN05421538_10847"/>
<dbReference type="CDD" id="cd04301">
    <property type="entry name" value="NAT_SF"/>
    <property type="match status" value="1"/>
</dbReference>
<dbReference type="InterPro" id="IPR050680">
    <property type="entry name" value="YpeA/RimI_acetyltransf"/>
</dbReference>
<evidence type="ECO:0000256" key="1">
    <source>
        <dbReference type="ARBA" id="ARBA00022679"/>
    </source>
</evidence>
<dbReference type="EMBL" id="FNAH01000008">
    <property type="protein sequence ID" value="SDE57350.1"/>
    <property type="molecule type" value="Genomic_DNA"/>
</dbReference>
<dbReference type="Gene3D" id="3.40.630.30">
    <property type="match status" value="1"/>
</dbReference>
<dbReference type="InterPro" id="IPR016181">
    <property type="entry name" value="Acyl_CoA_acyltransferase"/>
</dbReference>
<keyword evidence="2" id="KW-0012">Acyltransferase</keyword>
<evidence type="ECO:0000259" key="3">
    <source>
        <dbReference type="PROSITE" id="PS51186"/>
    </source>
</evidence>
<dbReference type="GO" id="GO:0016747">
    <property type="term" value="F:acyltransferase activity, transferring groups other than amino-acyl groups"/>
    <property type="evidence" value="ECO:0007669"/>
    <property type="project" value="InterPro"/>
</dbReference>
<protein>
    <submittedName>
        <fullName evidence="4">Acetyltransferase (GNAT) family protein</fullName>
    </submittedName>
</protein>
<gene>
    <name evidence="4" type="ORF">SAMN05421538_10847</name>
</gene>
<reference evidence="4 5" key="1">
    <citation type="submission" date="2016-10" db="EMBL/GenBank/DDBJ databases">
        <authorList>
            <person name="de Groot N.N."/>
        </authorList>
    </citation>
    <scope>NUCLEOTIDE SEQUENCE [LARGE SCALE GENOMIC DNA]</scope>
    <source>
        <strain evidence="4 5">DSM 22220</strain>
    </source>
</reference>
<dbReference type="InterPro" id="IPR000182">
    <property type="entry name" value="GNAT_dom"/>
</dbReference>
<accession>A0A1G7E1I3</accession>
<dbReference type="Pfam" id="PF00583">
    <property type="entry name" value="Acetyltransf_1"/>
    <property type="match status" value="1"/>
</dbReference>
<evidence type="ECO:0000313" key="4">
    <source>
        <dbReference type="EMBL" id="SDE57350.1"/>
    </source>
</evidence>
<dbReference type="PROSITE" id="PS51186">
    <property type="entry name" value="GNAT"/>
    <property type="match status" value="1"/>
</dbReference>
<evidence type="ECO:0000256" key="2">
    <source>
        <dbReference type="ARBA" id="ARBA00023315"/>
    </source>
</evidence>
<dbReference type="PANTHER" id="PTHR43420:SF47">
    <property type="entry name" value="N-ACETYLTRANSFERASE DOMAIN-CONTAINING PROTEIN"/>
    <property type="match status" value="1"/>
</dbReference>
<dbReference type="SUPFAM" id="SSF55729">
    <property type="entry name" value="Acyl-CoA N-acyltransferases (Nat)"/>
    <property type="match status" value="1"/>
</dbReference>
<name>A0A1G7E1I3_9RHOB</name>
<feature type="domain" description="N-acetyltransferase" evidence="3">
    <location>
        <begin position="105"/>
        <end position="237"/>
    </location>
</feature>
<keyword evidence="1 4" id="KW-0808">Transferase</keyword>
<dbReference type="PANTHER" id="PTHR43420">
    <property type="entry name" value="ACETYLTRANSFERASE"/>
    <property type="match status" value="1"/>
</dbReference>
<dbReference type="AlphaFoldDB" id="A0A1G7E1I3"/>
<organism evidence="4 5">
    <name type="scientific">Paracoccus isoporae</name>
    <dbReference type="NCBI Taxonomy" id="591205"/>
    <lineage>
        <taxon>Bacteria</taxon>
        <taxon>Pseudomonadati</taxon>
        <taxon>Pseudomonadota</taxon>
        <taxon>Alphaproteobacteria</taxon>
        <taxon>Rhodobacterales</taxon>
        <taxon>Paracoccaceae</taxon>
        <taxon>Paracoccus</taxon>
    </lineage>
</organism>
<dbReference type="RefSeq" id="WP_245727325.1">
    <property type="nucleotide sequence ID" value="NZ_FNAH01000008.1"/>
</dbReference>
<evidence type="ECO:0000313" key="5">
    <source>
        <dbReference type="Proteomes" id="UP000199344"/>
    </source>
</evidence>
<proteinExistence type="predicted"/>
<sequence>MIQDDALHDAFEASWPAAEYAQAGPFRVGRGLGGGMRVSSARALSDGWTQDDIDAAVRIQTGWDQPPAFRVLDGDPLARTLSAAGWQEITPTQMMTAPLERLTDRAIPPVTSFAIWPPLAIQRELWVECGIGAARQAVMARVRLPKAALLGRTDDRAGGVGFVAACGDYAVLHALETLPALRRQGLAGWMVRRAAQWALDQGCTSMMLAVTRQNSAAIALYDRMGFEVAGGYSYFTR</sequence>
<dbReference type="Proteomes" id="UP000199344">
    <property type="component" value="Unassembled WGS sequence"/>
</dbReference>
<keyword evidence="5" id="KW-1185">Reference proteome</keyword>